<dbReference type="InterPro" id="IPR051056">
    <property type="entry name" value="Glycosyl_Hydrolase_73"/>
</dbReference>
<dbReference type="PANTHER" id="PTHR33308">
    <property type="entry name" value="PEPTIDOGLYCAN HYDROLASE FLGJ"/>
    <property type="match status" value="1"/>
</dbReference>
<dbReference type="Pfam" id="PF01832">
    <property type="entry name" value="Glucosaminidase"/>
    <property type="match status" value="1"/>
</dbReference>
<protein>
    <recommendedName>
        <fullName evidence="2">Mannosyl-glycoprotein endo-beta-N-acetylglucosamidase-like domain-containing protein</fullName>
    </recommendedName>
</protein>
<dbReference type="PANTHER" id="PTHR33308:SF9">
    <property type="entry name" value="PEPTIDOGLYCAN HYDROLASE FLGJ"/>
    <property type="match status" value="1"/>
</dbReference>
<dbReference type="Gene3D" id="1.10.530.10">
    <property type="match status" value="1"/>
</dbReference>
<evidence type="ECO:0000313" key="3">
    <source>
        <dbReference type="EMBL" id="QGU93893.1"/>
    </source>
</evidence>
<dbReference type="PRINTS" id="PR01002">
    <property type="entry name" value="FLGFLGJ"/>
</dbReference>
<evidence type="ECO:0000256" key="1">
    <source>
        <dbReference type="ARBA" id="ARBA00022801"/>
    </source>
</evidence>
<dbReference type="SMART" id="SM00047">
    <property type="entry name" value="LYZ2"/>
    <property type="match status" value="1"/>
</dbReference>
<reference evidence="3 4" key="1">
    <citation type="submission" date="2019-12" db="EMBL/GenBank/DDBJ databases">
        <title>Genome sequenceing of Clostridium bovifaecis.</title>
        <authorList>
            <person name="Yao Y."/>
        </authorList>
    </citation>
    <scope>NUCLEOTIDE SEQUENCE [LARGE SCALE GENOMIC DNA]</scope>
    <source>
        <strain evidence="3 4">BXX</strain>
    </source>
</reference>
<organism evidence="3 4">
    <name type="scientific">Clostridium bovifaecis</name>
    <dbReference type="NCBI Taxonomy" id="2184719"/>
    <lineage>
        <taxon>Bacteria</taxon>
        <taxon>Bacillati</taxon>
        <taxon>Bacillota</taxon>
        <taxon>Clostridia</taxon>
        <taxon>Eubacteriales</taxon>
        <taxon>Clostridiaceae</taxon>
        <taxon>Clostridium</taxon>
    </lineage>
</organism>
<keyword evidence="4" id="KW-1185">Reference proteome</keyword>
<feature type="domain" description="Mannosyl-glycoprotein endo-beta-N-acetylglucosamidase-like" evidence="2">
    <location>
        <begin position="28"/>
        <end position="185"/>
    </location>
</feature>
<dbReference type="GO" id="GO:0004040">
    <property type="term" value="F:amidase activity"/>
    <property type="evidence" value="ECO:0007669"/>
    <property type="project" value="InterPro"/>
</dbReference>
<keyword evidence="1" id="KW-0378">Hydrolase</keyword>
<dbReference type="InterPro" id="IPR002901">
    <property type="entry name" value="MGlyc_endo_b_GlcNAc-like_dom"/>
</dbReference>
<dbReference type="EMBL" id="CP046522">
    <property type="protein sequence ID" value="QGU93893.1"/>
    <property type="molecule type" value="Genomic_DNA"/>
</dbReference>
<dbReference type="AlphaFoldDB" id="A0A6I6EN54"/>
<evidence type="ECO:0000259" key="2">
    <source>
        <dbReference type="SMART" id="SM00047"/>
    </source>
</evidence>
<accession>A0A6I6EN54</accession>
<dbReference type="Gene3D" id="4.10.80.30">
    <property type="entry name" value="DNA polymerase, domain 6"/>
    <property type="match status" value="1"/>
</dbReference>
<sequence>MISSNYIFKSKVLAQTSVPEDITISADKLMKSKNSQEKFIGTVLEGAVKNYEKYKVLPSVTIAQAILESGWGKSDKAVKYSNLFGIKADKSWKGKKVKLTSKEWSKGKMRTVTTYWRVYDSIEASILDHGNFLATRPWYTKAGVFKANNYVQQISAIKKGGYCTDPKYVSSICRIINTYDLWKYDPKGKEIKL</sequence>
<gene>
    <name evidence="3" type="ORF">GOM49_01010</name>
</gene>
<dbReference type="Proteomes" id="UP000422764">
    <property type="component" value="Chromosome"/>
</dbReference>
<evidence type="ECO:0000313" key="4">
    <source>
        <dbReference type="Proteomes" id="UP000422764"/>
    </source>
</evidence>
<name>A0A6I6EN54_9CLOT</name>
<proteinExistence type="predicted"/>